<dbReference type="AlphaFoldDB" id="A0A478FRG8"/>
<evidence type="ECO:0000313" key="3">
    <source>
        <dbReference type="EMBL" id="GCE63634.1"/>
    </source>
</evidence>
<dbReference type="EMBL" id="BIMN01000003">
    <property type="protein sequence ID" value="GCE63634.1"/>
    <property type="molecule type" value="Genomic_DNA"/>
</dbReference>
<keyword evidence="1" id="KW-0175">Coiled coil</keyword>
<accession>A0A478FRG8</accession>
<organism evidence="3 4">
    <name type="scientific">Candidatus Mycoplasma haematohominis</name>
    <dbReference type="NCBI Taxonomy" id="1494318"/>
    <lineage>
        <taxon>Bacteria</taxon>
        <taxon>Bacillati</taxon>
        <taxon>Mycoplasmatota</taxon>
        <taxon>Mollicutes</taxon>
        <taxon>Mycoplasmataceae</taxon>
        <taxon>Mycoplasma</taxon>
    </lineage>
</organism>
<gene>
    <name evidence="3" type="ORF">MHSWG343_06310</name>
</gene>
<evidence type="ECO:0000256" key="1">
    <source>
        <dbReference type="SAM" id="Coils"/>
    </source>
</evidence>
<feature type="chain" id="PRO_5019818347" evidence="2">
    <location>
        <begin position="27"/>
        <end position="182"/>
    </location>
</feature>
<name>A0A478FRG8_9MOLU</name>
<sequence>MSTQAIAGAAASAAILGGGGTLAAYAAGAFNQKNEPEKYEDFQAYLNAKLNESHTYIGGENGLKDKIKTNLEATNAKKDSYKEELRKIVIRTNETDVQTTDLDNATTNDGSLSKVFEKAKTWCEATKIKKYAEKDEKWTKATIESDPDWKPFETVCLEKKNITVAPVAQNQNTVNTSQGTGT</sequence>
<proteinExistence type="predicted"/>
<evidence type="ECO:0000313" key="4">
    <source>
        <dbReference type="Proteomes" id="UP000324831"/>
    </source>
</evidence>
<keyword evidence="2" id="KW-0732">Signal</keyword>
<comment type="caution">
    <text evidence="3">The sequence shown here is derived from an EMBL/GenBank/DDBJ whole genome shotgun (WGS) entry which is preliminary data.</text>
</comment>
<reference evidence="3 4" key="1">
    <citation type="submission" date="2019-01" db="EMBL/GenBank/DDBJ databases">
        <title>Draft genome sequences of Candidatus Mycoplasma haemohominis SWG34-3 identified from a patient with pyrexia, anemia and liver dysfunction.</title>
        <authorList>
            <person name="Sekizuka T."/>
            <person name="Hattori N."/>
            <person name="Katano H."/>
            <person name="Takuma T."/>
            <person name="Ito T."/>
            <person name="Arai N."/>
            <person name="Yanai R."/>
            <person name="Ishii S."/>
            <person name="Miura Y."/>
            <person name="Tokunaga T."/>
            <person name="Watanabe H."/>
            <person name="Nomura N."/>
            <person name="Eguchi J."/>
            <person name="Arai T."/>
            <person name="Hasegawa H."/>
            <person name="Nakamaki T."/>
            <person name="Wakita T."/>
            <person name="Niki Y."/>
            <person name="Kuroda M."/>
        </authorList>
    </citation>
    <scope>NUCLEOTIDE SEQUENCE [LARGE SCALE GENOMIC DNA]</scope>
    <source>
        <strain evidence="3">SWG34-3</strain>
    </source>
</reference>
<dbReference type="Proteomes" id="UP000324831">
    <property type="component" value="Unassembled WGS sequence"/>
</dbReference>
<feature type="signal peptide" evidence="2">
    <location>
        <begin position="1"/>
        <end position="26"/>
    </location>
</feature>
<feature type="coiled-coil region" evidence="1">
    <location>
        <begin position="64"/>
        <end position="91"/>
    </location>
</feature>
<protein>
    <submittedName>
        <fullName evidence="3">Uncharacterized protein</fullName>
    </submittedName>
</protein>
<evidence type="ECO:0000256" key="2">
    <source>
        <dbReference type="SAM" id="SignalP"/>
    </source>
</evidence>